<keyword evidence="2" id="KW-0597">Phosphoprotein</keyword>
<keyword evidence="8" id="KW-1185">Reference proteome</keyword>
<dbReference type="PROSITE" id="PS50106">
    <property type="entry name" value="PDZ"/>
    <property type="match status" value="4"/>
</dbReference>
<dbReference type="InterPro" id="IPR036034">
    <property type="entry name" value="PDZ_sf"/>
</dbReference>
<accession>A0A9P0D3F5</accession>
<gene>
    <name evidence="7" type="ORF">PSYICH_LOCUS11182</name>
</gene>
<reference evidence="7" key="1">
    <citation type="submission" date="2022-01" db="EMBL/GenBank/DDBJ databases">
        <authorList>
            <person name="King R."/>
        </authorList>
    </citation>
    <scope>NUCLEOTIDE SEQUENCE</scope>
</reference>
<feature type="domain" description="PDZ" evidence="6">
    <location>
        <begin position="393"/>
        <end position="483"/>
    </location>
</feature>
<feature type="domain" description="PDZ" evidence="6">
    <location>
        <begin position="564"/>
        <end position="642"/>
    </location>
</feature>
<dbReference type="Proteomes" id="UP001153636">
    <property type="component" value="Chromosome 5"/>
</dbReference>
<evidence type="ECO:0000256" key="2">
    <source>
        <dbReference type="ARBA" id="ARBA00022553"/>
    </source>
</evidence>
<feature type="domain" description="PDZ" evidence="6">
    <location>
        <begin position="210"/>
        <end position="295"/>
    </location>
</feature>
<dbReference type="OrthoDB" id="6022242at2759"/>
<sequence length="667" mass="72611">MVLSTEWSQVEVIDLINDGSGLGFGIVGGRSTGVVIKSILPGGIADKDSRLQSGDHILQIGDINLRGLTADQVATVLRQAGQQVRMVVARSAEPSSQDFLLYNCTAPIVPTKILTDPEELDRQLLQNGYTTSFFQYAEALQVVKTEIRQQDQVENCLNVINSNGLDGKSPVNSGKATPNGLSPLEAPQSTKQLIVDIEYTNSEPETEKFKVTLPKDEYGLGITIAGYVCEKEALCGIFVKSLNEQSHAFKCGKIEVNDRIIEVDGVSLVNCTNYEAVKRLKETGNVVDITFERYLSGPKYEQLQEAIADRERNKEISPASPSVTTLSWIPIDNTDQVQDDPEKTSVNSDSIPSDQNPEAKEIFIEENFEVNLEDDLETATKHKWQGLIGDCADIVVANLTKLKGLGISLEGTVDVEGGIELRPHHYIRSILPEGPVGQNGRLHPGDELLEVNGQKLLGIKHVDVVKILKELPCAVRLVCSREHKTNRVINTSQDREAFEARNILGGSLKNLLPQPEQKLIKALSDTSLNTSSTVTVTDESNLQKAKSRSLEVTNVAMWSEDVEYVELVKGDRGLGFSILDYQDPLDIKSSVIVVRSLVPNGPAEHNGKITPGDRLISVNGKIIRNATLDQAVQALKGTAPGVVKLGISKPLPSSKNSETLSNQTGGS</sequence>
<dbReference type="InterPro" id="IPR001478">
    <property type="entry name" value="PDZ"/>
</dbReference>
<dbReference type="CDD" id="cd06669">
    <property type="entry name" value="PDZ5_MUPP1-like"/>
    <property type="match status" value="1"/>
</dbReference>
<dbReference type="PANTHER" id="PTHR19964:SF20">
    <property type="entry name" value="PATJ HOMOLOG-LIKE PROTEIN"/>
    <property type="match status" value="1"/>
</dbReference>
<dbReference type="FunFam" id="2.30.42.10:FF:000070">
    <property type="entry name" value="Multiple PDZ domain protein"/>
    <property type="match status" value="1"/>
</dbReference>
<evidence type="ECO:0000313" key="7">
    <source>
        <dbReference type="EMBL" id="CAH1111323.1"/>
    </source>
</evidence>
<evidence type="ECO:0000259" key="6">
    <source>
        <dbReference type="PROSITE" id="PS50106"/>
    </source>
</evidence>
<feature type="compositionally biased region" description="Polar residues" evidence="5">
    <location>
        <begin position="344"/>
        <end position="356"/>
    </location>
</feature>
<evidence type="ECO:0000256" key="4">
    <source>
        <dbReference type="ARBA" id="ARBA00023136"/>
    </source>
</evidence>
<dbReference type="SUPFAM" id="SSF50156">
    <property type="entry name" value="PDZ domain-like"/>
    <property type="match status" value="4"/>
</dbReference>
<dbReference type="PANTHER" id="PTHR19964">
    <property type="entry name" value="MULTIPLE PDZ DOMAIN PROTEIN"/>
    <property type="match status" value="1"/>
</dbReference>
<dbReference type="CDD" id="cd06667">
    <property type="entry name" value="PDZ2_MUPP1-like"/>
    <property type="match status" value="1"/>
</dbReference>
<evidence type="ECO:0000256" key="5">
    <source>
        <dbReference type="SAM" id="MobiDB-lite"/>
    </source>
</evidence>
<evidence type="ECO:0000313" key="8">
    <source>
        <dbReference type="Proteomes" id="UP001153636"/>
    </source>
</evidence>
<dbReference type="FunFam" id="2.30.42.10:FF:000125">
    <property type="entry name" value="PATJ, crumbs cell polarity complex component"/>
    <property type="match status" value="1"/>
</dbReference>
<name>A0A9P0D3F5_9CUCU</name>
<dbReference type="SMART" id="SM00228">
    <property type="entry name" value="PDZ"/>
    <property type="match status" value="4"/>
</dbReference>
<keyword evidence="3" id="KW-0677">Repeat</keyword>
<dbReference type="AlphaFoldDB" id="A0A9P0D3F5"/>
<dbReference type="Pfam" id="PF00595">
    <property type="entry name" value="PDZ"/>
    <property type="match status" value="4"/>
</dbReference>
<proteinExistence type="predicted"/>
<evidence type="ECO:0000256" key="1">
    <source>
        <dbReference type="ARBA" id="ARBA00004370"/>
    </source>
</evidence>
<feature type="domain" description="PDZ" evidence="6">
    <location>
        <begin position="12"/>
        <end position="92"/>
    </location>
</feature>
<evidence type="ECO:0000256" key="3">
    <source>
        <dbReference type="ARBA" id="ARBA00022737"/>
    </source>
</evidence>
<protein>
    <recommendedName>
        <fullName evidence="6">PDZ domain-containing protein</fullName>
    </recommendedName>
</protein>
<dbReference type="GO" id="GO:0016020">
    <property type="term" value="C:membrane"/>
    <property type="evidence" value="ECO:0007669"/>
    <property type="project" value="UniProtKB-SubCell"/>
</dbReference>
<feature type="region of interest" description="Disordered" evidence="5">
    <location>
        <begin position="332"/>
        <end position="356"/>
    </location>
</feature>
<dbReference type="Gene3D" id="2.30.42.10">
    <property type="match status" value="4"/>
</dbReference>
<organism evidence="7 8">
    <name type="scientific">Psylliodes chrysocephalus</name>
    <dbReference type="NCBI Taxonomy" id="3402493"/>
    <lineage>
        <taxon>Eukaryota</taxon>
        <taxon>Metazoa</taxon>
        <taxon>Ecdysozoa</taxon>
        <taxon>Arthropoda</taxon>
        <taxon>Hexapoda</taxon>
        <taxon>Insecta</taxon>
        <taxon>Pterygota</taxon>
        <taxon>Neoptera</taxon>
        <taxon>Endopterygota</taxon>
        <taxon>Coleoptera</taxon>
        <taxon>Polyphaga</taxon>
        <taxon>Cucujiformia</taxon>
        <taxon>Chrysomeloidea</taxon>
        <taxon>Chrysomelidae</taxon>
        <taxon>Galerucinae</taxon>
        <taxon>Alticini</taxon>
        <taxon>Psylliodes</taxon>
    </lineage>
</organism>
<dbReference type="CDD" id="cd06668">
    <property type="entry name" value="PDZ4_MUPP1-like"/>
    <property type="match status" value="1"/>
</dbReference>
<keyword evidence="4" id="KW-0472">Membrane</keyword>
<dbReference type="InterPro" id="IPR051342">
    <property type="entry name" value="PDZ_scaffold"/>
</dbReference>
<comment type="subcellular location">
    <subcellularLocation>
        <location evidence="1">Membrane</location>
    </subcellularLocation>
</comment>
<dbReference type="EMBL" id="OV651817">
    <property type="protein sequence ID" value="CAH1111323.1"/>
    <property type="molecule type" value="Genomic_DNA"/>
</dbReference>